<dbReference type="Proteomes" id="UP000654123">
    <property type="component" value="Unassembled WGS sequence"/>
</dbReference>
<dbReference type="Gene3D" id="3.20.20.70">
    <property type="entry name" value="Aldolase class I"/>
    <property type="match status" value="1"/>
</dbReference>
<dbReference type="Pfam" id="PF01791">
    <property type="entry name" value="DeoC"/>
    <property type="match status" value="1"/>
</dbReference>
<reference evidence="2" key="1">
    <citation type="journal article" date="2014" name="Int. J. Syst. Evol. Microbiol.">
        <title>Complete genome sequence of Corynebacterium casei LMG S-19264T (=DSM 44701T), isolated from a smear-ripened cheese.</title>
        <authorList>
            <consortium name="US DOE Joint Genome Institute (JGI-PGF)"/>
            <person name="Walter F."/>
            <person name="Albersmeier A."/>
            <person name="Kalinowski J."/>
            <person name="Ruckert C."/>
        </authorList>
    </citation>
    <scope>NUCLEOTIDE SEQUENCE</scope>
    <source>
        <strain evidence="2">JCM 4335</strain>
    </source>
</reference>
<dbReference type="EMBL" id="BMSV01000006">
    <property type="protein sequence ID" value="GGQ13974.1"/>
    <property type="molecule type" value="Genomic_DNA"/>
</dbReference>
<keyword evidence="3" id="KW-1185">Reference proteome</keyword>
<dbReference type="SMART" id="SM01133">
    <property type="entry name" value="DeoC"/>
    <property type="match status" value="1"/>
</dbReference>
<dbReference type="PANTHER" id="PTHR47916:SF1">
    <property type="entry name" value="3-HYDROXY-5-PHOSPHONOOXYPENTANE-2,4-DIONE THIOLASE"/>
    <property type="match status" value="1"/>
</dbReference>
<dbReference type="InterPro" id="IPR002915">
    <property type="entry name" value="DeoC/FbaB/LacD_aldolase"/>
</dbReference>
<dbReference type="GO" id="GO:0004332">
    <property type="term" value="F:fructose-bisphosphate aldolase activity"/>
    <property type="evidence" value="ECO:0007669"/>
    <property type="project" value="InterPro"/>
</dbReference>
<feature type="active site" description="Proton donor" evidence="1">
    <location>
        <position position="146"/>
    </location>
</feature>
<accession>A0A918EKH8</accession>
<evidence type="ECO:0000256" key="1">
    <source>
        <dbReference type="PIRSR" id="PIRSR038992-1"/>
    </source>
</evidence>
<dbReference type="RefSeq" id="WP_189535007.1">
    <property type="nucleotide sequence ID" value="NZ_BMSV01000006.1"/>
</dbReference>
<dbReference type="InterPro" id="IPR050456">
    <property type="entry name" value="DeoC/FbaB_aldolase"/>
</dbReference>
<protein>
    <submittedName>
        <fullName evidence="2">Fructose-bisphosphate aldolase</fullName>
    </submittedName>
</protein>
<dbReference type="PIRSF" id="PIRSF038992">
    <property type="entry name" value="Aldolase_Ia"/>
    <property type="match status" value="1"/>
</dbReference>
<dbReference type="PANTHER" id="PTHR47916">
    <property type="entry name" value="FRUCTOSE-BISPHOSPHATE ALDOLASE CLASS 1"/>
    <property type="match status" value="1"/>
</dbReference>
<dbReference type="AlphaFoldDB" id="A0A918EKH8"/>
<dbReference type="InterPro" id="IPR041720">
    <property type="entry name" value="FbaB-like"/>
</dbReference>
<evidence type="ECO:0000313" key="2">
    <source>
        <dbReference type="EMBL" id="GGQ13974.1"/>
    </source>
</evidence>
<name>A0A918EKH8_9ACTN</name>
<dbReference type="SUPFAM" id="SSF51569">
    <property type="entry name" value="Aldolase"/>
    <property type="match status" value="1"/>
</dbReference>
<reference evidence="2" key="2">
    <citation type="submission" date="2020-09" db="EMBL/GenBank/DDBJ databases">
        <authorList>
            <person name="Sun Q."/>
            <person name="Ohkuma M."/>
        </authorList>
    </citation>
    <scope>NUCLEOTIDE SEQUENCE</scope>
    <source>
        <strain evidence="2">JCM 4335</strain>
    </source>
</reference>
<proteinExistence type="predicted"/>
<sequence>MVTGKERRLRRLFGADGKALLIAVDHSLTLGAVGGLSDMGSVMAAAVAGGADGVVTHRGSAAHHMPAQRGTALVVHLSGNTALSPQPELKTRVCDPEAALALGADALSAHITLGGGSAEDRRALADLGSLAATCDRLGVPLLVMTYVRTDERDPGPAVLHAARVAAELGADIVKAAHPGDAYVAELAATVPVPVVLAGGQSEGTWEAFCESAKAAMGAGVAGLCVGRRMFGAPDPVRATAELRAVVHGEG</sequence>
<feature type="active site" description="Schiff-base intermediate with dihydroxyacetone-P" evidence="1">
    <location>
        <position position="174"/>
    </location>
</feature>
<comment type="caution">
    <text evidence="2">The sequence shown here is derived from an EMBL/GenBank/DDBJ whole genome shotgun (WGS) entry which is preliminary data.</text>
</comment>
<organism evidence="2 3">
    <name type="scientific">Streptomyces roseolilacinus</name>
    <dbReference type="NCBI Taxonomy" id="66904"/>
    <lineage>
        <taxon>Bacteria</taxon>
        <taxon>Bacillati</taxon>
        <taxon>Actinomycetota</taxon>
        <taxon>Actinomycetes</taxon>
        <taxon>Kitasatosporales</taxon>
        <taxon>Streptomycetaceae</taxon>
        <taxon>Streptomyces</taxon>
    </lineage>
</organism>
<evidence type="ECO:0000313" key="3">
    <source>
        <dbReference type="Proteomes" id="UP000654123"/>
    </source>
</evidence>
<gene>
    <name evidence="2" type="ORF">GCM10010249_36070</name>
</gene>
<dbReference type="InterPro" id="IPR013785">
    <property type="entry name" value="Aldolase_TIM"/>
</dbReference>